<keyword evidence="7" id="KW-0418">Kinase</keyword>
<evidence type="ECO:0000313" key="9">
    <source>
        <dbReference type="EMBL" id="SEO78258.1"/>
    </source>
</evidence>
<dbReference type="CDD" id="cd00006">
    <property type="entry name" value="PTS_IIA_man"/>
    <property type="match status" value="1"/>
</dbReference>
<dbReference type="InterPro" id="IPR033887">
    <property type="entry name" value="PTS_IIA_man"/>
</dbReference>
<dbReference type="GO" id="GO:0009401">
    <property type="term" value="P:phosphoenolpyruvate-dependent sugar phosphotransferase system"/>
    <property type="evidence" value="ECO:0007669"/>
    <property type="project" value="UniProtKB-KW"/>
</dbReference>
<keyword evidence="6" id="KW-0598">Phosphotransferase system</keyword>
<name>A0A1H8SIZ9_9FIRM</name>
<evidence type="ECO:0000256" key="3">
    <source>
        <dbReference type="ARBA" id="ARBA00022490"/>
    </source>
</evidence>
<reference evidence="9 10" key="1">
    <citation type="submission" date="2016-10" db="EMBL/GenBank/DDBJ databases">
        <authorList>
            <person name="de Groot N.N."/>
        </authorList>
    </citation>
    <scope>NUCLEOTIDE SEQUENCE [LARGE SCALE GENOMIC DNA]</scope>
    <source>
        <strain evidence="9 10">DSM 13305</strain>
    </source>
</reference>
<keyword evidence="2" id="KW-0813">Transport</keyword>
<keyword evidence="4" id="KW-0762">Sugar transport</keyword>
<dbReference type="Pfam" id="PF03610">
    <property type="entry name" value="EIIA-man"/>
    <property type="match status" value="1"/>
</dbReference>
<protein>
    <submittedName>
        <fullName evidence="9">PTS system, mannose-specific IIA component</fullName>
    </submittedName>
</protein>
<dbReference type="PANTHER" id="PTHR33799">
    <property type="entry name" value="PTS PERMEASE-RELATED-RELATED"/>
    <property type="match status" value="1"/>
</dbReference>
<comment type="subcellular location">
    <subcellularLocation>
        <location evidence="1">Cytoplasm</location>
    </subcellularLocation>
</comment>
<dbReference type="RefSeq" id="WP_091744764.1">
    <property type="nucleotide sequence ID" value="NZ_FODY01000005.1"/>
</dbReference>
<dbReference type="GO" id="GO:0016301">
    <property type="term" value="F:kinase activity"/>
    <property type="evidence" value="ECO:0007669"/>
    <property type="project" value="UniProtKB-KW"/>
</dbReference>
<evidence type="ECO:0000256" key="7">
    <source>
        <dbReference type="ARBA" id="ARBA00022777"/>
    </source>
</evidence>
<evidence type="ECO:0000256" key="6">
    <source>
        <dbReference type="ARBA" id="ARBA00022683"/>
    </source>
</evidence>
<dbReference type="PANTHER" id="PTHR33799:SF1">
    <property type="entry name" value="PTS SYSTEM MANNOSE-SPECIFIC EIIAB COMPONENT-RELATED"/>
    <property type="match status" value="1"/>
</dbReference>
<organism evidence="9 10">
    <name type="scientific">Propionispora vibrioides</name>
    <dbReference type="NCBI Taxonomy" id="112903"/>
    <lineage>
        <taxon>Bacteria</taxon>
        <taxon>Bacillati</taxon>
        <taxon>Bacillota</taxon>
        <taxon>Negativicutes</taxon>
        <taxon>Selenomonadales</taxon>
        <taxon>Sporomusaceae</taxon>
        <taxon>Propionispora</taxon>
    </lineage>
</organism>
<sequence>MKIIVVSHGSFAKGLLESAQMIIGKQENVVAFGLYPTDSTHTLRNLLEEEMKNSEDKEEFLFLTDLFHGSPFNVVVSLMKDYPIYHITGINLPLFIEIMNKRTLLKGEELCAEIMKSAKDSISDVKNYLKEVM</sequence>
<keyword evidence="10" id="KW-1185">Reference proteome</keyword>
<dbReference type="OrthoDB" id="9799827at2"/>
<feature type="domain" description="PTS EIIA type-4" evidence="8">
    <location>
        <begin position="1"/>
        <end position="122"/>
    </location>
</feature>
<accession>A0A1H8SIZ9</accession>
<proteinExistence type="predicted"/>
<evidence type="ECO:0000256" key="2">
    <source>
        <dbReference type="ARBA" id="ARBA00022448"/>
    </source>
</evidence>
<dbReference type="PROSITE" id="PS51096">
    <property type="entry name" value="PTS_EIIA_TYPE_4"/>
    <property type="match status" value="1"/>
</dbReference>
<dbReference type="SUPFAM" id="SSF53062">
    <property type="entry name" value="PTS system fructose IIA component-like"/>
    <property type="match status" value="1"/>
</dbReference>
<dbReference type="STRING" id="112903.SAMN04490178_10570"/>
<gene>
    <name evidence="9" type="ORF">SAMN04490178_10570</name>
</gene>
<evidence type="ECO:0000256" key="1">
    <source>
        <dbReference type="ARBA" id="ARBA00004496"/>
    </source>
</evidence>
<dbReference type="Proteomes" id="UP000198847">
    <property type="component" value="Unassembled WGS sequence"/>
</dbReference>
<dbReference type="InterPro" id="IPR004701">
    <property type="entry name" value="PTS_EIIA_man-typ"/>
</dbReference>
<dbReference type="InterPro" id="IPR036662">
    <property type="entry name" value="PTS_EIIA_man-typ_sf"/>
</dbReference>
<dbReference type="AlphaFoldDB" id="A0A1H8SIZ9"/>
<evidence type="ECO:0000259" key="8">
    <source>
        <dbReference type="PROSITE" id="PS51096"/>
    </source>
</evidence>
<dbReference type="GO" id="GO:0005737">
    <property type="term" value="C:cytoplasm"/>
    <property type="evidence" value="ECO:0007669"/>
    <property type="project" value="UniProtKB-SubCell"/>
</dbReference>
<dbReference type="EMBL" id="FODY01000005">
    <property type="protein sequence ID" value="SEO78258.1"/>
    <property type="molecule type" value="Genomic_DNA"/>
</dbReference>
<evidence type="ECO:0000256" key="5">
    <source>
        <dbReference type="ARBA" id="ARBA00022679"/>
    </source>
</evidence>
<dbReference type="InterPro" id="IPR051471">
    <property type="entry name" value="Bacterial_PTS_sugar_comp"/>
</dbReference>
<dbReference type="Gene3D" id="3.40.50.510">
    <property type="entry name" value="Phosphotransferase system, mannose-type IIA component"/>
    <property type="match status" value="1"/>
</dbReference>
<dbReference type="GO" id="GO:0016020">
    <property type="term" value="C:membrane"/>
    <property type="evidence" value="ECO:0007669"/>
    <property type="project" value="InterPro"/>
</dbReference>
<keyword evidence="5" id="KW-0808">Transferase</keyword>
<evidence type="ECO:0000313" key="10">
    <source>
        <dbReference type="Proteomes" id="UP000198847"/>
    </source>
</evidence>
<keyword evidence="3" id="KW-0963">Cytoplasm</keyword>
<evidence type="ECO:0000256" key="4">
    <source>
        <dbReference type="ARBA" id="ARBA00022597"/>
    </source>
</evidence>